<evidence type="ECO:0000313" key="1">
    <source>
        <dbReference type="EMBL" id="BAL90777.1"/>
    </source>
</evidence>
<dbReference type="HOGENOM" id="CLU_1544360_0_0_11"/>
<proteinExistence type="predicted"/>
<evidence type="ECO:0000313" key="2">
    <source>
        <dbReference type="Proteomes" id="UP000007882"/>
    </source>
</evidence>
<sequence length="185" mass="19626">MVASAREGVIVVAYGVVLVPDAGVSRALVDLSQEIGAGREPLMLLGDDAPPHVSVLHADCADDRIPEMVTAAHPYRERSFEVTVIGLLYAVVPPGDYYVPSGGYYFGLEVIRRPGLDELHREFLGLGMPALGLVGEDFRPHITLGVTTQPPALPPLERVPAGSLRMTMASGPVGPFGTFPELTGV</sequence>
<dbReference type="Proteomes" id="UP000007882">
    <property type="component" value="Chromosome"/>
</dbReference>
<name>I0HCP0_ACTM4</name>
<reference evidence="1 2" key="1">
    <citation type="submission" date="2012-02" db="EMBL/GenBank/DDBJ databases">
        <title>Complete genome sequence of Actinoplanes missouriensis 431 (= NBRC 102363).</title>
        <authorList>
            <person name="Ohnishi Y."/>
            <person name="Ishikawa J."/>
            <person name="Sekine M."/>
            <person name="Hosoyama A."/>
            <person name="Harada T."/>
            <person name="Narita H."/>
            <person name="Hata T."/>
            <person name="Konno Y."/>
            <person name="Tutikane K."/>
            <person name="Fujita N."/>
            <person name="Horinouchi S."/>
            <person name="Hayakawa M."/>
        </authorList>
    </citation>
    <scope>NUCLEOTIDE SEQUENCE [LARGE SCALE GENOMIC DNA]</scope>
    <source>
        <strain evidence="2">ATCC 14538 / DSM 43046 / CBS 188.64 / JCM 3121 / NBRC 102363 / NCIMB 12654 / NRRL B-3342 / UNCC 431</strain>
    </source>
</reference>
<keyword evidence="2" id="KW-1185">Reference proteome</keyword>
<dbReference type="AlphaFoldDB" id="I0HCP0"/>
<evidence type="ECO:0008006" key="3">
    <source>
        <dbReference type="Google" id="ProtNLM"/>
    </source>
</evidence>
<dbReference type="KEGG" id="ams:AMIS_55570"/>
<dbReference type="EMBL" id="AP012319">
    <property type="protein sequence ID" value="BAL90777.1"/>
    <property type="molecule type" value="Genomic_DNA"/>
</dbReference>
<dbReference type="PATRIC" id="fig|512565.3.peg.5553"/>
<protein>
    <recommendedName>
        <fullName evidence="3">2'-5' RNA ligase</fullName>
    </recommendedName>
</protein>
<dbReference type="STRING" id="512565.AMIS_55570"/>
<accession>I0HCP0</accession>
<organism evidence="1 2">
    <name type="scientific">Actinoplanes missouriensis (strain ATCC 14538 / DSM 43046 / CBS 188.64 / JCM 3121 / NBRC 102363 / NCIMB 12654 / NRRL B-3342 / UNCC 431)</name>
    <dbReference type="NCBI Taxonomy" id="512565"/>
    <lineage>
        <taxon>Bacteria</taxon>
        <taxon>Bacillati</taxon>
        <taxon>Actinomycetota</taxon>
        <taxon>Actinomycetes</taxon>
        <taxon>Micromonosporales</taxon>
        <taxon>Micromonosporaceae</taxon>
        <taxon>Actinoplanes</taxon>
    </lineage>
</organism>
<gene>
    <name evidence="1" type="ordered locus">AMIS_55570</name>
</gene>